<dbReference type="AlphaFoldDB" id="A0A212F417"/>
<comment type="caution">
    <text evidence="2">The sequence shown here is derived from an EMBL/GenBank/DDBJ whole genome shotgun (WGS) entry which is preliminary data.</text>
</comment>
<reference evidence="2 3" key="1">
    <citation type="journal article" date="2011" name="Cell">
        <title>The monarch butterfly genome yields insights into long-distance migration.</title>
        <authorList>
            <person name="Zhan S."/>
            <person name="Merlin C."/>
            <person name="Boore J.L."/>
            <person name="Reppert S.M."/>
        </authorList>
    </citation>
    <scope>NUCLEOTIDE SEQUENCE [LARGE SCALE GENOMIC DNA]</scope>
    <source>
        <strain evidence="2">F-2</strain>
    </source>
</reference>
<feature type="compositionally biased region" description="Gly residues" evidence="1">
    <location>
        <begin position="61"/>
        <end position="79"/>
    </location>
</feature>
<sequence length="111" mass="12010">MTTDDYNDRGLCRGKPVCSAEFLDYDYVSRDQTITGGGKQGKQQVSRCSERSAGECKRFWWGGGRRGGGGAAERGGGGPSRQAADERRLRRPAPTHTHTNTLTSSTQGTLD</sequence>
<dbReference type="KEGG" id="dpl:KGM_213515"/>
<evidence type="ECO:0000256" key="1">
    <source>
        <dbReference type="SAM" id="MobiDB-lite"/>
    </source>
</evidence>
<evidence type="ECO:0000313" key="2">
    <source>
        <dbReference type="EMBL" id="OWR48471.1"/>
    </source>
</evidence>
<dbReference type="EMBL" id="AGBW02010462">
    <property type="protein sequence ID" value="OWR48471.1"/>
    <property type="molecule type" value="Genomic_DNA"/>
</dbReference>
<gene>
    <name evidence="2" type="ORF">KGM_213515</name>
</gene>
<dbReference type="InParanoid" id="A0A212F417"/>
<feature type="region of interest" description="Disordered" evidence="1">
    <location>
        <begin position="59"/>
        <end position="111"/>
    </location>
</feature>
<accession>A0A212F417</accession>
<keyword evidence="3" id="KW-1185">Reference proteome</keyword>
<proteinExistence type="predicted"/>
<protein>
    <submittedName>
        <fullName evidence="2">Uncharacterized protein</fullName>
    </submittedName>
</protein>
<feature type="compositionally biased region" description="Low complexity" evidence="1">
    <location>
        <begin position="95"/>
        <end position="111"/>
    </location>
</feature>
<dbReference type="Proteomes" id="UP000007151">
    <property type="component" value="Unassembled WGS sequence"/>
</dbReference>
<name>A0A212F417_DANPL</name>
<evidence type="ECO:0000313" key="3">
    <source>
        <dbReference type="Proteomes" id="UP000007151"/>
    </source>
</evidence>
<organism evidence="2 3">
    <name type="scientific">Danaus plexippus plexippus</name>
    <dbReference type="NCBI Taxonomy" id="278856"/>
    <lineage>
        <taxon>Eukaryota</taxon>
        <taxon>Metazoa</taxon>
        <taxon>Ecdysozoa</taxon>
        <taxon>Arthropoda</taxon>
        <taxon>Hexapoda</taxon>
        <taxon>Insecta</taxon>
        <taxon>Pterygota</taxon>
        <taxon>Neoptera</taxon>
        <taxon>Endopterygota</taxon>
        <taxon>Lepidoptera</taxon>
        <taxon>Glossata</taxon>
        <taxon>Ditrysia</taxon>
        <taxon>Papilionoidea</taxon>
        <taxon>Nymphalidae</taxon>
        <taxon>Danainae</taxon>
        <taxon>Danaini</taxon>
        <taxon>Danaina</taxon>
        <taxon>Danaus</taxon>
        <taxon>Danaus</taxon>
    </lineage>
</organism>